<comment type="caution">
    <text evidence="1">The sequence shown here is derived from an EMBL/GenBank/DDBJ whole genome shotgun (WGS) entry which is preliminary data.</text>
</comment>
<accession>A0ABN2DJ02</accession>
<organism evidence="1 2">
    <name type="scientific">Dactylosporangium maewongense</name>
    <dbReference type="NCBI Taxonomy" id="634393"/>
    <lineage>
        <taxon>Bacteria</taxon>
        <taxon>Bacillati</taxon>
        <taxon>Actinomycetota</taxon>
        <taxon>Actinomycetes</taxon>
        <taxon>Micromonosporales</taxon>
        <taxon>Micromonosporaceae</taxon>
        <taxon>Dactylosporangium</taxon>
    </lineage>
</organism>
<evidence type="ECO:0000313" key="1">
    <source>
        <dbReference type="EMBL" id="GAA1577954.1"/>
    </source>
</evidence>
<keyword evidence="2" id="KW-1185">Reference proteome</keyword>
<name>A0ABN2DJ02_9ACTN</name>
<evidence type="ECO:0008006" key="3">
    <source>
        <dbReference type="Google" id="ProtNLM"/>
    </source>
</evidence>
<dbReference type="EMBL" id="BAAAQD010000070">
    <property type="protein sequence ID" value="GAA1577954.1"/>
    <property type="molecule type" value="Genomic_DNA"/>
</dbReference>
<dbReference type="InterPro" id="IPR009003">
    <property type="entry name" value="Peptidase_S1_PA"/>
</dbReference>
<proteinExistence type="predicted"/>
<dbReference type="RefSeq" id="WP_344515918.1">
    <property type="nucleotide sequence ID" value="NZ_BAAAQD010000070.1"/>
</dbReference>
<reference evidence="1 2" key="1">
    <citation type="journal article" date="2019" name="Int. J. Syst. Evol. Microbiol.">
        <title>The Global Catalogue of Microorganisms (GCM) 10K type strain sequencing project: providing services to taxonomists for standard genome sequencing and annotation.</title>
        <authorList>
            <consortium name="The Broad Institute Genomics Platform"/>
            <consortium name="The Broad Institute Genome Sequencing Center for Infectious Disease"/>
            <person name="Wu L."/>
            <person name="Ma J."/>
        </authorList>
    </citation>
    <scope>NUCLEOTIDE SEQUENCE [LARGE SCALE GENOMIC DNA]</scope>
    <source>
        <strain evidence="1 2">JCM 15933</strain>
    </source>
</reference>
<dbReference type="Gene3D" id="2.40.10.10">
    <property type="entry name" value="Trypsin-like serine proteases"/>
    <property type="match status" value="1"/>
</dbReference>
<dbReference type="SUPFAM" id="SSF50494">
    <property type="entry name" value="Trypsin-like serine proteases"/>
    <property type="match status" value="1"/>
</dbReference>
<gene>
    <name evidence="1" type="ORF">GCM10009827_119680</name>
</gene>
<protein>
    <recommendedName>
        <fullName evidence="3">Serine protease</fullName>
    </recommendedName>
</protein>
<sequence length="632" mass="67302">MSPEEDGSWSPQVRDLAAAVRPQWARIDAIWGPLKTAHGLHLRRDTDGDAVGFLCEAIAVAQQHGFLRAFAFQLVKDDLVGDGFDEHLVALLGESAAGLHAFQNGVFSPASARIAAQGMLRACDLVCRIDIGEQHIGTGVLVRPQLVATAAHVLWDLFAKHPDGSLVLGPDGSPQAAEGSLALLTLTFGDVEDNLPDDPGTTVRLAGTVAALHPQWLARSSPPTPLERSKALADVSDISGIEAPEGPWDLALIRLAQRRPMPRPVLRGRASRQPFQIHVLHHPQGGGLLGQPLLWSIGKLDQQLGTPPVRWLHDANTLAGSSGAPVFDRYWRIVALHQGGSRVVDCADDAAGLPAASRNRAVPVRDWCERLDELDLVELTYLSELRRSPELGAGPHPVVGRQATQDWVRLSLEPAATAAQRLLIVRGAPGTGLHFTKFLVREMVEDAGGVMVSLDLANALDDDAAAFAGKVAAARSAPARAKVAASGLTTTQRDIRRQVTGVLYGAGSRPTWLVLEGFGGAALDVPVDVRDLLMDLIRNLSAYPSLRLVVIGWLEEPPPGVEAFVDELTDPAAADIAAQILPVGSALLPVATQMVEAELSLEQFQGVLGYAAALRVLERLGHRLRAAAEGSA</sequence>
<dbReference type="InterPro" id="IPR043504">
    <property type="entry name" value="Peptidase_S1_PA_chymotrypsin"/>
</dbReference>
<dbReference type="Proteomes" id="UP001501470">
    <property type="component" value="Unassembled WGS sequence"/>
</dbReference>
<evidence type="ECO:0000313" key="2">
    <source>
        <dbReference type="Proteomes" id="UP001501470"/>
    </source>
</evidence>
<dbReference type="Pfam" id="PF13365">
    <property type="entry name" value="Trypsin_2"/>
    <property type="match status" value="1"/>
</dbReference>